<dbReference type="AlphaFoldDB" id="A0A939J590"/>
<keyword evidence="2" id="KW-1133">Transmembrane helix</keyword>
<proteinExistence type="predicted"/>
<sequence>MTQADLIAALPEGRLPPGLMALRPSDLLALFGAGLIVSALLSLLILPFTTRRPSRKTLIRATRDLPPEDRLLAIARILGHLPEELRPAAYGLEPPPSGEALERIALSAKRPVSAESSSGADGDRGRDG</sequence>
<evidence type="ECO:0000313" key="3">
    <source>
        <dbReference type="EMBL" id="MBN9671489.1"/>
    </source>
</evidence>
<reference evidence="3" key="1">
    <citation type="submission" date="2020-12" db="EMBL/GenBank/DDBJ databases">
        <title>Oil enriched cultivation method for isolating marine PHA-producing bacteria.</title>
        <authorList>
            <person name="Zheng W."/>
            <person name="Yu S."/>
            <person name="Huang Y."/>
        </authorList>
    </citation>
    <scope>NUCLEOTIDE SEQUENCE</scope>
    <source>
        <strain evidence="3">SY-2-12</strain>
    </source>
</reference>
<organism evidence="3 4">
    <name type="scientific">Roseibium aggregatum</name>
    <dbReference type="NCBI Taxonomy" id="187304"/>
    <lineage>
        <taxon>Bacteria</taxon>
        <taxon>Pseudomonadati</taxon>
        <taxon>Pseudomonadota</taxon>
        <taxon>Alphaproteobacteria</taxon>
        <taxon>Hyphomicrobiales</taxon>
        <taxon>Stappiaceae</taxon>
        <taxon>Roseibium</taxon>
    </lineage>
</organism>
<accession>A0A939J590</accession>
<keyword evidence="2" id="KW-0472">Membrane</keyword>
<dbReference type="EMBL" id="JAEKJZ010000002">
    <property type="protein sequence ID" value="MBN9671489.1"/>
    <property type="molecule type" value="Genomic_DNA"/>
</dbReference>
<comment type="caution">
    <text evidence="3">The sequence shown here is derived from an EMBL/GenBank/DDBJ whole genome shotgun (WGS) entry which is preliminary data.</text>
</comment>
<dbReference type="RefSeq" id="WP_207141314.1">
    <property type="nucleotide sequence ID" value="NZ_JAEKJZ010000002.1"/>
</dbReference>
<name>A0A939J590_9HYPH</name>
<keyword evidence="2" id="KW-0812">Transmembrane</keyword>
<feature type="transmembrane region" description="Helical" evidence="2">
    <location>
        <begin position="27"/>
        <end position="46"/>
    </location>
</feature>
<dbReference type="Proteomes" id="UP000664096">
    <property type="component" value="Unassembled WGS sequence"/>
</dbReference>
<evidence type="ECO:0000256" key="1">
    <source>
        <dbReference type="SAM" id="MobiDB-lite"/>
    </source>
</evidence>
<protein>
    <submittedName>
        <fullName evidence="3">Uncharacterized protein</fullName>
    </submittedName>
</protein>
<evidence type="ECO:0000313" key="4">
    <source>
        <dbReference type="Proteomes" id="UP000664096"/>
    </source>
</evidence>
<feature type="region of interest" description="Disordered" evidence="1">
    <location>
        <begin position="108"/>
        <end position="128"/>
    </location>
</feature>
<gene>
    <name evidence="3" type="ORF">JF539_14160</name>
</gene>
<evidence type="ECO:0000256" key="2">
    <source>
        <dbReference type="SAM" id="Phobius"/>
    </source>
</evidence>